<feature type="transmembrane region" description="Helical" evidence="1">
    <location>
        <begin position="357"/>
        <end position="375"/>
    </location>
</feature>
<name>A0A7Y8GT48_9BURK</name>
<evidence type="ECO:0000259" key="2">
    <source>
        <dbReference type="SMART" id="SM00267"/>
    </source>
</evidence>
<proteinExistence type="predicted"/>
<dbReference type="Pfam" id="PF07696">
    <property type="entry name" value="7TMR-DISMED2"/>
    <property type="match status" value="1"/>
</dbReference>
<protein>
    <submittedName>
        <fullName evidence="3">Diguanylate cyclase</fullName>
    </submittedName>
</protein>
<feature type="transmembrane region" description="Helical" evidence="1">
    <location>
        <begin position="237"/>
        <end position="263"/>
    </location>
</feature>
<dbReference type="Pfam" id="PF07695">
    <property type="entry name" value="7TMR-DISM_7TM"/>
    <property type="match status" value="1"/>
</dbReference>
<evidence type="ECO:0000313" key="4">
    <source>
        <dbReference type="Proteomes" id="UP000545507"/>
    </source>
</evidence>
<dbReference type="AlphaFoldDB" id="A0A7Y8GT48"/>
<dbReference type="Pfam" id="PF00990">
    <property type="entry name" value="GGDEF"/>
    <property type="match status" value="1"/>
</dbReference>
<dbReference type="InterPro" id="IPR052155">
    <property type="entry name" value="Biofilm_reg_signaling"/>
</dbReference>
<feature type="transmembrane region" description="Helical" evidence="1">
    <location>
        <begin position="387"/>
        <end position="408"/>
    </location>
</feature>
<dbReference type="InterPro" id="IPR000160">
    <property type="entry name" value="GGDEF_dom"/>
</dbReference>
<dbReference type="SMART" id="SM00267">
    <property type="entry name" value="GGDEF"/>
    <property type="match status" value="1"/>
</dbReference>
<feature type="transmembrane region" description="Helical" evidence="1">
    <location>
        <begin position="205"/>
        <end position="225"/>
    </location>
</feature>
<feature type="transmembrane region" description="Helical" evidence="1">
    <location>
        <begin position="305"/>
        <end position="323"/>
    </location>
</feature>
<reference evidence="3 4" key="1">
    <citation type="submission" date="2019-09" db="EMBL/GenBank/DDBJ databases">
        <title>Hydrogenophaga aromatica sp. nov., isolated from a para-xylene-degrading enrichment culture.</title>
        <authorList>
            <person name="Tancsics A."/>
            <person name="Banerjee S."/>
        </authorList>
    </citation>
    <scope>NUCLEOTIDE SEQUENCE [LARGE SCALE GENOMIC DNA]</scope>
    <source>
        <strain evidence="3 4">D2P1</strain>
    </source>
</reference>
<dbReference type="InterPro" id="IPR043128">
    <property type="entry name" value="Rev_trsase/Diguanyl_cyclase"/>
</dbReference>
<evidence type="ECO:0000313" key="3">
    <source>
        <dbReference type="EMBL" id="NWF44395.1"/>
    </source>
</evidence>
<keyword evidence="4" id="KW-1185">Reference proteome</keyword>
<accession>A0A7Y8GT48</accession>
<dbReference type="InterPro" id="IPR029787">
    <property type="entry name" value="Nucleotide_cyclase"/>
</dbReference>
<keyword evidence="1" id="KW-0812">Transmembrane</keyword>
<sequence length="601" mass="67026">MPFMSDTNIHDAVMHRTTAHPNPTHRCAVFMTRVVAVVVLLLGLGLALWSGHARATEGEGDVTLQTHFWVDESGTKGIADVVALPPNSFQPMATFRAFQLDGTALWMRLEPPRLDARQRWHLMLSAAAFTDEASLYSRDPNGAWREQRSGDHLPVSQWDHPGQTPVFALDPQGAGPVWLRVVNAPAPTSPRLLLLTDNSLQDMRYWTFLMIGGYLGFGLLVFFLGWVHARLYADRVFIAYCCYVACMLGFQAAFTGVGGLFFWRHSAWWNDAAPAVFMLWLTASGIWFVREVCAVSRYHRGVDRFVLGWSVFGLLYAVVYVAWRSPTAFLVLNVYGLLSVLLSFSLCIWTWRLGETYAGWMALGFLPVHLGYPFPALRSAGILPDSWATQYAVLIGSAIEIPLLLYILHRRAKDFNENRARLRAIDSTEPLTGLTIVPVLHLRLRDALRRARRYGHPCGLVLVELTNHGEIVAREGREAGDRALVVAASRLSAVVREVDTVSRIADTRFAVLVEGPLRPEELKLLAQHIVAKGLERVPALAAGLPLRFRLVSATLSDTADTTDEPVDEILLLERLNTSLDRMAADPRRVVRHLSPSVPART</sequence>
<gene>
    <name evidence="3" type="ORF">F3K02_03885</name>
</gene>
<dbReference type="Gene3D" id="2.60.40.2380">
    <property type="match status" value="1"/>
</dbReference>
<dbReference type="InterPro" id="IPR011623">
    <property type="entry name" value="7TMR_DISM_rcpt_extracell_dom1"/>
</dbReference>
<keyword evidence="1" id="KW-1133">Transmembrane helix</keyword>
<feature type="domain" description="GGDEF" evidence="2">
    <location>
        <begin position="418"/>
        <end position="593"/>
    </location>
</feature>
<dbReference type="Gene3D" id="3.30.70.270">
    <property type="match status" value="1"/>
</dbReference>
<dbReference type="PANTHER" id="PTHR44757:SF2">
    <property type="entry name" value="BIOFILM ARCHITECTURE MAINTENANCE PROTEIN MBAA"/>
    <property type="match status" value="1"/>
</dbReference>
<dbReference type="SUPFAM" id="SSF55073">
    <property type="entry name" value="Nucleotide cyclase"/>
    <property type="match status" value="1"/>
</dbReference>
<dbReference type="InterPro" id="IPR011622">
    <property type="entry name" value="7TMR_DISM_rcpt_extracell_dom2"/>
</dbReference>
<feature type="transmembrane region" description="Helical" evidence="1">
    <location>
        <begin position="329"/>
        <end position="350"/>
    </location>
</feature>
<organism evidence="3 4">
    <name type="scientific">Hydrogenophaga aromaticivorans</name>
    <dbReference type="NCBI Taxonomy" id="2610898"/>
    <lineage>
        <taxon>Bacteria</taxon>
        <taxon>Pseudomonadati</taxon>
        <taxon>Pseudomonadota</taxon>
        <taxon>Betaproteobacteria</taxon>
        <taxon>Burkholderiales</taxon>
        <taxon>Comamonadaceae</taxon>
        <taxon>Hydrogenophaga</taxon>
    </lineage>
</organism>
<dbReference type="EMBL" id="VYGV01000005">
    <property type="protein sequence ID" value="NWF44395.1"/>
    <property type="molecule type" value="Genomic_DNA"/>
</dbReference>
<dbReference type="Proteomes" id="UP000545507">
    <property type="component" value="Unassembled WGS sequence"/>
</dbReference>
<comment type="caution">
    <text evidence="3">The sequence shown here is derived from an EMBL/GenBank/DDBJ whole genome shotgun (WGS) entry which is preliminary data.</text>
</comment>
<feature type="transmembrane region" description="Helical" evidence="1">
    <location>
        <begin position="30"/>
        <end position="49"/>
    </location>
</feature>
<dbReference type="PANTHER" id="PTHR44757">
    <property type="entry name" value="DIGUANYLATE CYCLASE DGCP"/>
    <property type="match status" value="1"/>
</dbReference>
<keyword evidence="1" id="KW-0472">Membrane</keyword>
<feature type="transmembrane region" description="Helical" evidence="1">
    <location>
        <begin position="275"/>
        <end position="293"/>
    </location>
</feature>
<evidence type="ECO:0000256" key="1">
    <source>
        <dbReference type="SAM" id="Phobius"/>
    </source>
</evidence>